<accession>A0AAP3ETJ3</accession>
<name>A0AAP3ETJ3_MICLU</name>
<dbReference type="SMART" id="SM00895">
    <property type="entry name" value="FCD"/>
    <property type="match status" value="1"/>
</dbReference>
<keyword evidence="2" id="KW-0238">DNA-binding</keyword>
<dbReference type="GO" id="GO:0003677">
    <property type="term" value="F:DNA binding"/>
    <property type="evidence" value="ECO:0007669"/>
    <property type="project" value="UniProtKB-KW"/>
</dbReference>
<keyword evidence="3" id="KW-0804">Transcription</keyword>
<dbReference type="SUPFAM" id="SSF48008">
    <property type="entry name" value="GntR ligand-binding domain-like"/>
    <property type="match status" value="1"/>
</dbReference>
<dbReference type="CDD" id="cd07377">
    <property type="entry name" value="WHTH_GntR"/>
    <property type="match status" value="1"/>
</dbReference>
<dbReference type="PROSITE" id="PS50949">
    <property type="entry name" value="HTH_GNTR"/>
    <property type="match status" value="1"/>
</dbReference>
<comment type="caution">
    <text evidence="5">The sequence shown here is derived from an EMBL/GenBank/DDBJ whole genome shotgun (WGS) entry which is preliminary data.</text>
</comment>
<dbReference type="PANTHER" id="PTHR43537:SF49">
    <property type="entry name" value="TRANSCRIPTIONAL REGULATORY PROTEIN"/>
    <property type="match status" value="1"/>
</dbReference>
<dbReference type="SUPFAM" id="SSF46785">
    <property type="entry name" value="Winged helix' DNA-binding domain"/>
    <property type="match status" value="1"/>
</dbReference>
<dbReference type="GO" id="GO:0003700">
    <property type="term" value="F:DNA-binding transcription factor activity"/>
    <property type="evidence" value="ECO:0007669"/>
    <property type="project" value="InterPro"/>
</dbReference>
<dbReference type="Pfam" id="PF00392">
    <property type="entry name" value="GntR"/>
    <property type="match status" value="1"/>
</dbReference>
<dbReference type="EMBL" id="JALXKZ020000029">
    <property type="protein sequence ID" value="MCV7629634.1"/>
    <property type="molecule type" value="Genomic_DNA"/>
</dbReference>
<evidence type="ECO:0000256" key="3">
    <source>
        <dbReference type="ARBA" id="ARBA00023163"/>
    </source>
</evidence>
<dbReference type="InterPro" id="IPR008920">
    <property type="entry name" value="TF_FadR/GntR_C"/>
</dbReference>
<proteinExistence type="predicted"/>
<evidence type="ECO:0000313" key="6">
    <source>
        <dbReference type="Proteomes" id="UP001205867"/>
    </source>
</evidence>
<organism evidence="5 6">
    <name type="scientific">Micrococcus luteus</name>
    <name type="common">Micrococcus lysodeikticus</name>
    <dbReference type="NCBI Taxonomy" id="1270"/>
    <lineage>
        <taxon>Bacteria</taxon>
        <taxon>Bacillati</taxon>
        <taxon>Actinomycetota</taxon>
        <taxon>Actinomycetes</taxon>
        <taxon>Micrococcales</taxon>
        <taxon>Micrococcaceae</taxon>
        <taxon>Micrococcus</taxon>
    </lineage>
</organism>
<dbReference type="Pfam" id="PF07729">
    <property type="entry name" value="FCD"/>
    <property type="match status" value="1"/>
</dbReference>
<evidence type="ECO:0000313" key="5">
    <source>
        <dbReference type="EMBL" id="MCV7629634.1"/>
    </source>
</evidence>
<sequence>MTAAPAYTIVLDWLEAELRSGAVVVGDKLPGERTLAERFGISRASVREATRMLEAMGLIRASVGSGPNSGAVVVSEPSAALGWALRLHIATRSLPMADVVAARVLLETDAAQAAAATSGDPESVAVLAEVEALLDRMDDPALPEEDFHLLDTEFHVRLATLGGNVVTAMMLDSLRQATIGYVTETVAGLSDWPAVRAGLQDDHRRILAASAAGDGRAAAQELREHVLGFAALAQTGRVPAAG</sequence>
<evidence type="ECO:0000256" key="2">
    <source>
        <dbReference type="ARBA" id="ARBA00023125"/>
    </source>
</evidence>
<gene>
    <name evidence="5" type="ORF">M3A82_009860</name>
</gene>
<evidence type="ECO:0000259" key="4">
    <source>
        <dbReference type="PROSITE" id="PS50949"/>
    </source>
</evidence>
<dbReference type="RefSeq" id="WP_206397484.1">
    <property type="nucleotide sequence ID" value="NZ_JAFDOZ010000019.1"/>
</dbReference>
<dbReference type="AlphaFoldDB" id="A0AAP3ETJ3"/>
<reference evidence="5" key="1">
    <citation type="submission" date="2023-06" db="EMBL/GenBank/DDBJ databases">
        <title>lsaBGC provides a comprehensive framework for evolutionary analysis of biosynthetic gene clusters within focal taxa.</title>
        <authorList>
            <person name="Salamzade R."/>
            <person name="Sandstrom S."/>
            <person name="Kalan L.R."/>
        </authorList>
    </citation>
    <scope>NUCLEOTIDE SEQUENCE</scope>
    <source>
        <strain evidence="5">P3-SID899</strain>
    </source>
</reference>
<dbReference type="Gene3D" id="1.20.120.530">
    <property type="entry name" value="GntR ligand-binding domain-like"/>
    <property type="match status" value="1"/>
</dbReference>
<protein>
    <submittedName>
        <fullName evidence="5">FCD domain-containing protein</fullName>
    </submittedName>
</protein>
<dbReference type="InterPro" id="IPR036390">
    <property type="entry name" value="WH_DNA-bd_sf"/>
</dbReference>
<dbReference type="InterPro" id="IPR011711">
    <property type="entry name" value="GntR_C"/>
</dbReference>
<feature type="domain" description="HTH gntR-type" evidence="4">
    <location>
        <begin position="4"/>
        <end position="76"/>
    </location>
</feature>
<dbReference type="SMART" id="SM00345">
    <property type="entry name" value="HTH_GNTR"/>
    <property type="match status" value="1"/>
</dbReference>
<dbReference type="Proteomes" id="UP001205867">
    <property type="component" value="Unassembled WGS sequence"/>
</dbReference>
<dbReference type="PRINTS" id="PR00035">
    <property type="entry name" value="HTHGNTR"/>
</dbReference>
<keyword evidence="1" id="KW-0805">Transcription regulation</keyword>
<dbReference type="PANTHER" id="PTHR43537">
    <property type="entry name" value="TRANSCRIPTIONAL REGULATOR, GNTR FAMILY"/>
    <property type="match status" value="1"/>
</dbReference>
<dbReference type="InterPro" id="IPR000524">
    <property type="entry name" value="Tscrpt_reg_HTH_GntR"/>
</dbReference>
<dbReference type="InterPro" id="IPR036388">
    <property type="entry name" value="WH-like_DNA-bd_sf"/>
</dbReference>
<dbReference type="Gene3D" id="1.10.10.10">
    <property type="entry name" value="Winged helix-like DNA-binding domain superfamily/Winged helix DNA-binding domain"/>
    <property type="match status" value="1"/>
</dbReference>
<evidence type="ECO:0000256" key="1">
    <source>
        <dbReference type="ARBA" id="ARBA00023015"/>
    </source>
</evidence>